<dbReference type="Proteomes" id="UP000281955">
    <property type="component" value="Unassembled WGS sequence"/>
</dbReference>
<dbReference type="PANTHER" id="PTHR30348">
    <property type="entry name" value="UNCHARACTERIZED PROTEIN YECE"/>
    <property type="match status" value="1"/>
</dbReference>
<organism evidence="1 2">
    <name type="scientific">Motilibacter peucedani</name>
    <dbReference type="NCBI Taxonomy" id="598650"/>
    <lineage>
        <taxon>Bacteria</taxon>
        <taxon>Bacillati</taxon>
        <taxon>Actinomycetota</taxon>
        <taxon>Actinomycetes</taxon>
        <taxon>Motilibacterales</taxon>
        <taxon>Motilibacteraceae</taxon>
        <taxon>Motilibacter</taxon>
    </lineage>
</organism>
<accession>A0A420XRK1</accession>
<proteinExistence type="predicted"/>
<dbReference type="InterPro" id="IPR036520">
    <property type="entry name" value="UPF0759_sf"/>
</dbReference>
<name>A0A420XRK1_9ACTN</name>
<evidence type="ECO:0000313" key="2">
    <source>
        <dbReference type="Proteomes" id="UP000281955"/>
    </source>
</evidence>
<dbReference type="EMBL" id="RBWV01000010">
    <property type="protein sequence ID" value="RKS77515.1"/>
    <property type="molecule type" value="Genomic_DNA"/>
</dbReference>
<evidence type="ECO:0000313" key="1">
    <source>
        <dbReference type="EMBL" id="RKS77515.1"/>
    </source>
</evidence>
<dbReference type="PANTHER" id="PTHR30348:SF13">
    <property type="entry name" value="UPF0759 PROTEIN YUNF"/>
    <property type="match status" value="1"/>
</dbReference>
<dbReference type="InterPro" id="IPR002763">
    <property type="entry name" value="DUF72"/>
</dbReference>
<dbReference type="Gene3D" id="3.20.20.410">
    <property type="entry name" value="Protein of unknown function UPF0759"/>
    <property type="match status" value="1"/>
</dbReference>
<dbReference type="SUPFAM" id="SSF117396">
    <property type="entry name" value="TM1631-like"/>
    <property type="match status" value="1"/>
</dbReference>
<dbReference type="Pfam" id="PF01904">
    <property type="entry name" value="DUF72"/>
    <property type="match status" value="1"/>
</dbReference>
<protein>
    <submittedName>
        <fullName evidence="1">Uncharacterized protein YecE (DUF72 family)</fullName>
    </submittedName>
</protein>
<dbReference type="InParanoid" id="A0A420XRK1"/>
<keyword evidence="2" id="KW-1185">Reference proteome</keyword>
<gene>
    <name evidence="1" type="ORF">CLV35_1203</name>
</gene>
<sequence length="296" mass="33907">MQTAAVGTLKVGTASWTDKTLLESGWYPSDATSAEDRLKFYAEQFPLVEVDSTYYTPPSERNSEAWAARTPEGFTFNIKAFSLLTQHPTRVSALYKELRPETEKKSVYLKDLDDKAVDEVWARFLSALNPLADAGKLGVILLQFPPWFTARSSNRDYILQCKERVEPWRIAVEFRHKSWFEDEKNTDRTLDFLRSYGLPFVCVDMPQGHTSSIPPVVAATSDLAVVRFHGHSDKWTSKDIYERFGYEYSEPELREWAPKLEGLAEKAETVHVLMNNCYRNYAQVNARQLADMLPDA</sequence>
<dbReference type="AlphaFoldDB" id="A0A420XRK1"/>
<comment type="caution">
    <text evidence="1">The sequence shown here is derived from an EMBL/GenBank/DDBJ whole genome shotgun (WGS) entry which is preliminary data.</text>
</comment>
<reference evidence="1 2" key="1">
    <citation type="submission" date="2018-10" db="EMBL/GenBank/DDBJ databases">
        <title>Genomic Encyclopedia of Archaeal and Bacterial Type Strains, Phase II (KMG-II): from individual species to whole genera.</title>
        <authorList>
            <person name="Goeker M."/>
        </authorList>
    </citation>
    <scope>NUCLEOTIDE SEQUENCE [LARGE SCALE GENOMIC DNA]</scope>
    <source>
        <strain evidence="1 2">RP-AC37</strain>
    </source>
</reference>